<name>A0A7S2URE9_9STRA</name>
<organism evidence="2">
    <name type="scientific">Attheya septentrionalis</name>
    <dbReference type="NCBI Taxonomy" id="420275"/>
    <lineage>
        <taxon>Eukaryota</taxon>
        <taxon>Sar</taxon>
        <taxon>Stramenopiles</taxon>
        <taxon>Ochrophyta</taxon>
        <taxon>Bacillariophyta</taxon>
        <taxon>Coscinodiscophyceae</taxon>
        <taxon>Chaetocerotophycidae</taxon>
        <taxon>Chaetocerotales</taxon>
        <taxon>Attheyaceae</taxon>
        <taxon>Attheya</taxon>
    </lineage>
</organism>
<reference evidence="2" key="1">
    <citation type="submission" date="2021-01" db="EMBL/GenBank/DDBJ databases">
        <authorList>
            <person name="Corre E."/>
            <person name="Pelletier E."/>
            <person name="Niang G."/>
            <person name="Scheremetjew M."/>
            <person name="Finn R."/>
            <person name="Kale V."/>
            <person name="Holt S."/>
            <person name="Cochrane G."/>
            <person name="Meng A."/>
            <person name="Brown T."/>
            <person name="Cohen L."/>
        </authorList>
    </citation>
    <scope>NUCLEOTIDE SEQUENCE</scope>
    <source>
        <strain evidence="2">CCMP2084</strain>
    </source>
</reference>
<feature type="region of interest" description="Disordered" evidence="1">
    <location>
        <begin position="183"/>
        <end position="202"/>
    </location>
</feature>
<gene>
    <name evidence="2" type="ORF">ASEP1449_LOCUS19757</name>
</gene>
<dbReference type="AlphaFoldDB" id="A0A7S2URE9"/>
<accession>A0A7S2URE9</accession>
<protein>
    <submittedName>
        <fullName evidence="2">Uncharacterized protein</fullName>
    </submittedName>
</protein>
<feature type="compositionally biased region" description="Low complexity" evidence="1">
    <location>
        <begin position="193"/>
        <end position="202"/>
    </location>
</feature>
<evidence type="ECO:0000256" key="1">
    <source>
        <dbReference type="SAM" id="MobiDB-lite"/>
    </source>
</evidence>
<proteinExistence type="predicted"/>
<evidence type="ECO:0000313" key="2">
    <source>
        <dbReference type="EMBL" id="CAD9827922.1"/>
    </source>
</evidence>
<dbReference type="EMBL" id="HBHQ01029122">
    <property type="protein sequence ID" value="CAD9827922.1"/>
    <property type="molecule type" value="Transcribed_RNA"/>
</dbReference>
<sequence>MRATLVSSARRLFVPSQHMWLEASRMQKGVSSPHLFREGAWVVNVGLTDRALDDIGDVLSMDSLLSSSAANNMPNDNANANEGIVVERGQTLIEIKWDGHAITSADELYHTVWENIEGMTPIQSPVSGLLQKVMIPRKGVGLDEEDVLATIIVTDEQSLQNELQGTVDEEKYMKYLEKETLMGAFSEQTNDDSSSSSSYDRQ</sequence>